<dbReference type="EMBL" id="ACQA01000002">
    <property type="protein sequence ID" value="EEQ93545.1"/>
    <property type="molecule type" value="Genomic_DNA"/>
</dbReference>
<dbReference type="PANTHER" id="PTHR40943:SF1">
    <property type="entry name" value="CYTOPLASMIC PROTEIN"/>
    <property type="match status" value="1"/>
</dbReference>
<dbReference type="CDD" id="cd02227">
    <property type="entry name" value="cupin_TM1112-like"/>
    <property type="match status" value="1"/>
</dbReference>
<dbReference type="Gene3D" id="2.60.120.10">
    <property type="entry name" value="Jelly Rolls"/>
    <property type="match status" value="1"/>
</dbReference>
<dbReference type="HOGENOM" id="CLU_113284_0_0_5"/>
<dbReference type="AlphaFoldDB" id="C4WL11"/>
<dbReference type="InterPro" id="IPR014710">
    <property type="entry name" value="RmlC-like_jellyroll"/>
</dbReference>
<organism evidence="2 3">
    <name type="scientific">Brucella intermedia LMG 3301</name>
    <dbReference type="NCBI Taxonomy" id="641118"/>
    <lineage>
        <taxon>Bacteria</taxon>
        <taxon>Pseudomonadati</taxon>
        <taxon>Pseudomonadota</taxon>
        <taxon>Alphaproteobacteria</taxon>
        <taxon>Hyphomicrobiales</taxon>
        <taxon>Brucellaceae</taxon>
        <taxon>Brucella/Ochrobactrum group</taxon>
        <taxon>Brucella</taxon>
    </lineage>
</organism>
<dbReference type="InterPro" id="IPR008579">
    <property type="entry name" value="UGlyAH_Cupin_dom"/>
</dbReference>
<evidence type="ECO:0000259" key="1">
    <source>
        <dbReference type="Pfam" id="PF05899"/>
    </source>
</evidence>
<comment type="caution">
    <text evidence="2">The sequence shown here is derived from an EMBL/GenBank/DDBJ whole genome shotgun (WGS) entry which is preliminary data.</text>
</comment>
<dbReference type="Proteomes" id="UP000004386">
    <property type="component" value="Unassembled WGS sequence"/>
</dbReference>
<proteinExistence type="predicted"/>
<name>C4WL11_9HYPH</name>
<dbReference type="PANTHER" id="PTHR40943">
    <property type="entry name" value="CYTOPLASMIC PROTEIN-RELATED"/>
    <property type="match status" value="1"/>
</dbReference>
<reference evidence="2 3" key="1">
    <citation type="submission" date="2009-05" db="EMBL/GenBank/DDBJ databases">
        <authorList>
            <person name="Setubal J.C."/>
            <person name="Boyle S."/>
            <person name="Crasta O.R."/>
            <person name="Gillespie J.J."/>
            <person name="Kenyon R.W."/>
            <person name="Lu J."/>
            <person name="Mane S."/>
            <person name="Nagrani S."/>
            <person name="Shallom J.M."/>
            <person name="Shallom S."/>
            <person name="Shukla M."/>
            <person name="Snyder E.E."/>
            <person name="Sobral B.W."/>
            <person name="Wattam A.R."/>
            <person name="Will R."/>
            <person name="Williams K."/>
            <person name="Yoo H."/>
            <person name="Munk C."/>
            <person name="Tapia R."/>
            <person name="Green L."/>
            <person name="Rogers Y."/>
            <person name="Detter J.C."/>
            <person name="Bruce D."/>
            <person name="Brettin T.S."/>
            <person name="Tsolis R."/>
        </authorList>
    </citation>
    <scope>NUCLEOTIDE SEQUENCE [LARGE SCALE GENOMIC DNA]</scope>
    <source>
        <strain evidence="2 3">LMG 3301</strain>
    </source>
</reference>
<sequence length="211" mass="23203">METLPPAPIALVARAADFAPHLNRFLTISRYLMGGSQSGEIMAWKLMFASAVLAVARTMPRVFVAPQGPAVVSDNAMEMELKPAPINPDWVLDGNPQARSSEQSASADGAAYTAIWDCTAGTFRWYFGWDETVYILEGEVHVTDADGGTRILRAGDVAYFRGGTWATWKIENYLRKVAFMRRTLPAPASFIYRASDAARRRLGRRKGGALN</sequence>
<gene>
    <name evidence="2" type="ORF">OINT_2000703</name>
</gene>
<dbReference type="Pfam" id="PF05899">
    <property type="entry name" value="Cupin_3"/>
    <property type="match status" value="1"/>
</dbReference>
<evidence type="ECO:0000313" key="3">
    <source>
        <dbReference type="Proteomes" id="UP000004386"/>
    </source>
</evidence>
<dbReference type="SUPFAM" id="SSF51182">
    <property type="entry name" value="RmlC-like cupins"/>
    <property type="match status" value="1"/>
</dbReference>
<accession>C4WL11</accession>
<protein>
    <recommendedName>
        <fullName evidence="1">(S)-ureidoglycine aminohydrolase cupin domain-containing protein</fullName>
    </recommendedName>
</protein>
<feature type="domain" description="(S)-ureidoglycine aminohydrolase cupin" evidence="1">
    <location>
        <begin position="106"/>
        <end position="177"/>
    </location>
</feature>
<dbReference type="InterPro" id="IPR011051">
    <property type="entry name" value="RmlC_Cupin_sf"/>
</dbReference>
<evidence type="ECO:0000313" key="2">
    <source>
        <dbReference type="EMBL" id="EEQ93545.1"/>
    </source>
</evidence>